<feature type="short sequence motif" description="Nudix box" evidence="14">
    <location>
        <begin position="89"/>
        <end position="111"/>
    </location>
</feature>
<feature type="binding site" evidence="13">
    <location>
        <position position="156"/>
    </location>
    <ligand>
        <name>Mg(2+)</name>
        <dbReference type="ChEBI" id="CHEBI:18420"/>
        <label>1</label>
    </ligand>
</feature>
<keyword evidence="7 13" id="KW-0460">Magnesium</keyword>
<dbReference type="Proteomes" id="UP000295517">
    <property type="component" value="Chromosome"/>
</dbReference>
<reference evidence="16 17" key="1">
    <citation type="submission" date="2019-03" db="EMBL/GenBank/DDBJ databases">
        <title>Diverse conjugative elements silence natural transformation in Legionella species.</title>
        <authorList>
            <person name="Durieux I."/>
            <person name="Ginevra C."/>
            <person name="Attaiech L."/>
            <person name="Picq K."/>
            <person name="Juan P.A."/>
            <person name="Jarraud S."/>
            <person name="Charpentier X."/>
        </authorList>
    </citation>
    <scope>NUCLEOTIDE SEQUENCE [LARGE SCALE GENOMIC DNA]</scope>
    <source>
        <strain evidence="16 17">HL-0427-4011</strain>
    </source>
</reference>
<dbReference type="GO" id="GO:0019144">
    <property type="term" value="F:ADP-sugar diphosphatase activity"/>
    <property type="evidence" value="ECO:0007669"/>
    <property type="project" value="TreeGrafter"/>
</dbReference>
<evidence type="ECO:0000256" key="12">
    <source>
        <dbReference type="ARBA" id="ARBA00049546"/>
    </source>
</evidence>
<organism evidence="16 17">
    <name type="scientific">Legionella israelensis</name>
    <dbReference type="NCBI Taxonomy" id="454"/>
    <lineage>
        <taxon>Bacteria</taxon>
        <taxon>Pseudomonadati</taxon>
        <taxon>Pseudomonadota</taxon>
        <taxon>Gammaproteobacteria</taxon>
        <taxon>Legionellales</taxon>
        <taxon>Legionellaceae</taxon>
        <taxon>Legionella</taxon>
    </lineage>
</organism>
<dbReference type="PROSITE" id="PS51462">
    <property type="entry name" value="NUDIX"/>
    <property type="match status" value="1"/>
</dbReference>
<dbReference type="GO" id="GO:0046872">
    <property type="term" value="F:metal ion binding"/>
    <property type="evidence" value="ECO:0007669"/>
    <property type="project" value="UniProtKB-KW"/>
</dbReference>
<dbReference type="GO" id="GO:0005829">
    <property type="term" value="C:cytosol"/>
    <property type="evidence" value="ECO:0007669"/>
    <property type="project" value="TreeGrafter"/>
</dbReference>
<dbReference type="InterPro" id="IPR000086">
    <property type="entry name" value="NUDIX_hydrolase_dom"/>
</dbReference>
<accession>A0AAX1EGR9</accession>
<dbReference type="GO" id="GO:0047631">
    <property type="term" value="F:ADP-ribose diphosphatase activity"/>
    <property type="evidence" value="ECO:0007669"/>
    <property type="project" value="UniProtKB-EC"/>
</dbReference>
<comment type="catalytic activity">
    <reaction evidence="12">
        <text>ADP-D-ribose + H2O = D-ribose 5-phosphate + AMP + 2 H(+)</text>
        <dbReference type="Rhea" id="RHEA:10412"/>
        <dbReference type="ChEBI" id="CHEBI:15377"/>
        <dbReference type="ChEBI" id="CHEBI:15378"/>
        <dbReference type="ChEBI" id="CHEBI:57967"/>
        <dbReference type="ChEBI" id="CHEBI:78346"/>
        <dbReference type="ChEBI" id="CHEBI:456215"/>
        <dbReference type="EC" id="3.6.1.13"/>
    </reaction>
</comment>
<sequence length="194" mass="22334">MKKGRILEATQYYEGFNQFSVYNIEAPSLNPQKNYIHLNKREILHCSDSVIVLIYASEIDSFVFCQQFRSGIFFNPSEDDPFPLECVAGSIEINHSPEETAYQEVREEAGLEVGHLREIMVAYTSPGIITEKTHIFYATVKEVPQSQLGGLESEGEEILTHVIKREDVYQMMDNMKINDVKTLLALNWFRREFG</sequence>
<evidence type="ECO:0000256" key="7">
    <source>
        <dbReference type="ARBA" id="ARBA00022842"/>
    </source>
</evidence>
<evidence type="ECO:0000256" key="1">
    <source>
        <dbReference type="ARBA" id="ARBA00001946"/>
    </source>
</evidence>
<feature type="binding site" evidence="13">
    <location>
        <position position="88"/>
    </location>
    <ligand>
        <name>Mg(2+)</name>
        <dbReference type="ChEBI" id="CHEBI:18420"/>
        <label>1</label>
    </ligand>
</feature>
<gene>
    <name evidence="16" type="ORF">E3983_07285</name>
</gene>
<feature type="binding site" evidence="13">
    <location>
        <position position="104"/>
    </location>
    <ligand>
        <name>Mg(2+)</name>
        <dbReference type="ChEBI" id="CHEBI:18420"/>
        <label>2</label>
    </ligand>
</feature>
<dbReference type="Pfam" id="PF00293">
    <property type="entry name" value="NUDIX"/>
    <property type="match status" value="1"/>
</dbReference>
<evidence type="ECO:0000256" key="11">
    <source>
        <dbReference type="ARBA" id="ARBA00033056"/>
    </source>
</evidence>
<comment type="cofactor">
    <cofactor evidence="1 13">
        <name>Mg(2+)</name>
        <dbReference type="ChEBI" id="CHEBI:18420"/>
    </cofactor>
</comment>
<evidence type="ECO:0000256" key="9">
    <source>
        <dbReference type="ARBA" id="ARBA00030162"/>
    </source>
</evidence>
<keyword evidence="6" id="KW-0378">Hydrolase</keyword>
<protein>
    <recommendedName>
        <fullName evidence="4">ADP-ribose pyrophosphatase</fullName>
        <ecNumber evidence="3">3.6.1.13</ecNumber>
    </recommendedName>
    <alternativeName>
        <fullName evidence="9">ADP-ribose diphosphatase</fullName>
    </alternativeName>
    <alternativeName>
        <fullName evidence="11">ADP-ribose phosphohydrolase</fullName>
    </alternativeName>
    <alternativeName>
        <fullName evidence="10">Adenosine diphosphoribose pyrophosphatase</fullName>
    </alternativeName>
</protein>
<dbReference type="InterPro" id="IPR015797">
    <property type="entry name" value="NUDIX_hydrolase-like_dom_sf"/>
</dbReference>
<evidence type="ECO:0000256" key="4">
    <source>
        <dbReference type="ARBA" id="ARBA00013297"/>
    </source>
</evidence>
<evidence type="ECO:0000256" key="3">
    <source>
        <dbReference type="ARBA" id="ARBA00012453"/>
    </source>
</evidence>
<dbReference type="Gene3D" id="3.90.79.10">
    <property type="entry name" value="Nucleoside Triphosphate Pyrophosphohydrolase"/>
    <property type="match status" value="1"/>
</dbReference>
<dbReference type="EMBL" id="CP038254">
    <property type="protein sequence ID" value="QBR84180.1"/>
    <property type="molecule type" value="Genomic_DNA"/>
</dbReference>
<evidence type="ECO:0000259" key="15">
    <source>
        <dbReference type="PROSITE" id="PS51462"/>
    </source>
</evidence>
<dbReference type="NCBIfam" id="TIGR00052">
    <property type="entry name" value="nudix-type nucleoside diphosphatase, YffH/AdpP family"/>
    <property type="match status" value="1"/>
</dbReference>
<dbReference type="InterPro" id="IPR004385">
    <property type="entry name" value="NDP_pyrophosphatase"/>
</dbReference>
<dbReference type="RefSeq" id="WP_135060425.1">
    <property type="nucleotide sequence ID" value="NZ_CP038254.1"/>
</dbReference>
<comment type="function">
    <text evidence="8">Acts on ADP-mannose and ADP-glucose as well as ADP-ribose. Prevents glycogen biosynthesis. The reaction catalyzed by this enzyme is a limiting step of the gluconeogenic process.</text>
</comment>
<evidence type="ECO:0000256" key="6">
    <source>
        <dbReference type="ARBA" id="ARBA00022801"/>
    </source>
</evidence>
<dbReference type="PANTHER" id="PTHR11839:SF5">
    <property type="entry name" value="ADP-RIBOSE PYROPHOSPHATASE"/>
    <property type="match status" value="1"/>
</dbReference>
<keyword evidence="5 13" id="KW-0479">Metal-binding</keyword>
<evidence type="ECO:0000256" key="14">
    <source>
        <dbReference type="PIRSR" id="PIRSR604385-3"/>
    </source>
</evidence>
<dbReference type="EC" id="3.6.1.13" evidence="3"/>
<name>A0AAX1EGR9_9GAMM</name>
<evidence type="ECO:0000256" key="2">
    <source>
        <dbReference type="ARBA" id="ARBA00007482"/>
    </source>
</evidence>
<evidence type="ECO:0000256" key="13">
    <source>
        <dbReference type="PIRSR" id="PIRSR604385-2"/>
    </source>
</evidence>
<dbReference type="AlphaFoldDB" id="A0AAX1EGR9"/>
<feature type="binding site" evidence="13">
    <location>
        <position position="108"/>
    </location>
    <ligand>
        <name>Mg(2+)</name>
        <dbReference type="ChEBI" id="CHEBI:18420"/>
        <label>1</label>
    </ligand>
</feature>
<dbReference type="PANTHER" id="PTHR11839">
    <property type="entry name" value="UDP/ADP-SUGAR PYROPHOSPHATASE"/>
    <property type="match status" value="1"/>
</dbReference>
<evidence type="ECO:0000256" key="8">
    <source>
        <dbReference type="ARBA" id="ARBA00025164"/>
    </source>
</evidence>
<dbReference type="GO" id="GO:0019693">
    <property type="term" value="P:ribose phosphate metabolic process"/>
    <property type="evidence" value="ECO:0007669"/>
    <property type="project" value="TreeGrafter"/>
</dbReference>
<dbReference type="SUPFAM" id="SSF55811">
    <property type="entry name" value="Nudix"/>
    <property type="match status" value="1"/>
</dbReference>
<evidence type="ECO:0000313" key="17">
    <source>
        <dbReference type="Proteomes" id="UP000295517"/>
    </source>
</evidence>
<comment type="similarity">
    <text evidence="2">Belongs to the Nudix hydrolase family. NudF subfamily.</text>
</comment>
<feature type="domain" description="Nudix hydrolase" evidence="15">
    <location>
        <begin position="43"/>
        <end position="185"/>
    </location>
</feature>
<evidence type="ECO:0000256" key="5">
    <source>
        <dbReference type="ARBA" id="ARBA00022723"/>
    </source>
</evidence>
<proteinExistence type="inferred from homology"/>
<dbReference type="GO" id="GO:0006753">
    <property type="term" value="P:nucleoside phosphate metabolic process"/>
    <property type="evidence" value="ECO:0007669"/>
    <property type="project" value="TreeGrafter"/>
</dbReference>
<evidence type="ECO:0000313" key="16">
    <source>
        <dbReference type="EMBL" id="QBR84180.1"/>
    </source>
</evidence>
<evidence type="ECO:0000256" key="10">
    <source>
        <dbReference type="ARBA" id="ARBA00030308"/>
    </source>
</evidence>